<accession>A0AA94WS19</accession>
<dbReference type="Proteomes" id="UP000323393">
    <property type="component" value="Unassembled WGS sequence"/>
</dbReference>
<feature type="region of interest" description="Disordered" evidence="1">
    <location>
        <begin position="1"/>
        <end position="36"/>
    </location>
</feature>
<name>A0AA94WS19_9BACI</name>
<reference evidence="2 3" key="1">
    <citation type="submission" date="2019-08" db="EMBL/GenBank/DDBJ databases">
        <title>Bacillus genomes from the desert of Cuatro Cienegas, Coahuila.</title>
        <authorList>
            <person name="Olmedo-Alvarez G."/>
        </authorList>
    </citation>
    <scope>NUCLEOTIDE SEQUENCE [LARGE SCALE GENOMIC DNA]</scope>
    <source>
        <strain evidence="2 3">CH88_3T</strain>
    </source>
</reference>
<protein>
    <submittedName>
        <fullName evidence="2">Uncharacterized protein</fullName>
    </submittedName>
</protein>
<evidence type="ECO:0000313" key="2">
    <source>
        <dbReference type="EMBL" id="TYS61679.1"/>
    </source>
</evidence>
<sequence>MIVVEGAKTPMGGRDMEDPAGRMPEEASGPPMESEAPRTKINCLCEFYIFVKKHGSFIPCFFYRLLHIVIFSKNRHISRLACIQ</sequence>
<evidence type="ECO:0000313" key="3">
    <source>
        <dbReference type="Proteomes" id="UP000323393"/>
    </source>
</evidence>
<gene>
    <name evidence="2" type="ORF">FZC74_05235</name>
</gene>
<evidence type="ECO:0000256" key="1">
    <source>
        <dbReference type="SAM" id="MobiDB-lite"/>
    </source>
</evidence>
<comment type="caution">
    <text evidence="2">The sequence shown here is derived from an EMBL/GenBank/DDBJ whole genome shotgun (WGS) entry which is preliminary data.</text>
</comment>
<organism evidence="2 3">
    <name type="scientific">Sutcliffiella horikoshii</name>
    <dbReference type="NCBI Taxonomy" id="79883"/>
    <lineage>
        <taxon>Bacteria</taxon>
        <taxon>Bacillati</taxon>
        <taxon>Bacillota</taxon>
        <taxon>Bacilli</taxon>
        <taxon>Bacillales</taxon>
        <taxon>Bacillaceae</taxon>
        <taxon>Sutcliffiella</taxon>
    </lineage>
</organism>
<feature type="compositionally biased region" description="Basic and acidic residues" evidence="1">
    <location>
        <begin position="14"/>
        <end position="25"/>
    </location>
</feature>
<dbReference type="EMBL" id="VTEU01000001">
    <property type="protein sequence ID" value="TYS61679.1"/>
    <property type="molecule type" value="Genomic_DNA"/>
</dbReference>
<dbReference type="AlphaFoldDB" id="A0AA94WS19"/>
<proteinExistence type="predicted"/>